<dbReference type="Gene3D" id="3.40.1280.10">
    <property type="match status" value="1"/>
</dbReference>
<dbReference type="InterPro" id="IPR047261">
    <property type="entry name" value="MRM1_MeTrfase_dom"/>
</dbReference>
<keyword evidence="13" id="KW-1185">Reference proteome</keyword>
<dbReference type="InterPro" id="IPR029064">
    <property type="entry name" value="Ribosomal_eL30-like_sf"/>
</dbReference>
<evidence type="ECO:0000256" key="6">
    <source>
        <dbReference type="ARBA" id="ARBA00022691"/>
    </source>
</evidence>
<dbReference type="Pfam" id="PF08032">
    <property type="entry name" value="SpoU_sub_bind"/>
    <property type="match status" value="1"/>
</dbReference>
<comment type="subcellular location">
    <subcellularLocation>
        <location evidence="1">Mitochondrion</location>
    </subcellularLocation>
</comment>
<comment type="caution">
    <text evidence="12">The sequence shown here is derived from an EMBL/GenBank/DDBJ whole genome shotgun (WGS) entry which is preliminary data.</text>
</comment>
<feature type="region of interest" description="Disordered" evidence="10">
    <location>
        <begin position="179"/>
        <end position="198"/>
    </location>
</feature>
<dbReference type="PANTHER" id="PTHR46103:SF1">
    <property type="entry name" value="RRNA METHYLTRANSFERASE 1, MITOCHONDRIAL"/>
    <property type="match status" value="1"/>
</dbReference>
<dbReference type="VEuPathDB" id="FungiDB:AAP_05500"/>
<dbReference type="CDD" id="cd18105">
    <property type="entry name" value="SpoU-like_MRM1"/>
    <property type="match status" value="1"/>
</dbReference>
<proteinExistence type="inferred from homology"/>
<dbReference type="AlphaFoldDB" id="A0A167VIW0"/>
<keyword evidence="4 12" id="KW-0489">Methyltransferase</keyword>
<evidence type="ECO:0000256" key="5">
    <source>
        <dbReference type="ARBA" id="ARBA00022679"/>
    </source>
</evidence>
<dbReference type="OrthoDB" id="270651at2759"/>
<evidence type="ECO:0000256" key="4">
    <source>
        <dbReference type="ARBA" id="ARBA00022603"/>
    </source>
</evidence>
<dbReference type="InterPro" id="IPR029028">
    <property type="entry name" value="Alpha/beta_knot_MTases"/>
</dbReference>
<dbReference type="Gene3D" id="3.30.1330.30">
    <property type="match status" value="1"/>
</dbReference>
<evidence type="ECO:0000256" key="9">
    <source>
        <dbReference type="ARBA" id="ARBA00034881"/>
    </source>
</evidence>
<keyword evidence="5 12" id="KW-0808">Transferase</keyword>
<dbReference type="GO" id="GO:0005739">
    <property type="term" value="C:mitochondrion"/>
    <property type="evidence" value="ECO:0007669"/>
    <property type="project" value="UniProtKB-SubCell"/>
</dbReference>
<dbReference type="PANTHER" id="PTHR46103">
    <property type="entry name" value="RRNA METHYLTRANSFERASE 1, MITOCHONDRIAL"/>
    <property type="match status" value="1"/>
</dbReference>
<evidence type="ECO:0000313" key="13">
    <source>
        <dbReference type="Proteomes" id="UP000242877"/>
    </source>
</evidence>
<evidence type="ECO:0000256" key="1">
    <source>
        <dbReference type="ARBA" id="ARBA00004173"/>
    </source>
</evidence>
<dbReference type="GO" id="GO:0003723">
    <property type="term" value="F:RNA binding"/>
    <property type="evidence" value="ECO:0007669"/>
    <property type="project" value="InterPro"/>
</dbReference>
<dbReference type="SUPFAM" id="SSF55315">
    <property type="entry name" value="L30e-like"/>
    <property type="match status" value="1"/>
</dbReference>
<keyword evidence="8" id="KW-0496">Mitochondrion</keyword>
<evidence type="ECO:0000256" key="10">
    <source>
        <dbReference type="SAM" id="MobiDB-lite"/>
    </source>
</evidence>
<dbReference type="Proteomes" id="UP000242877">
    <property type="component" value="Unassembled WGS sequence"/>
</dbReference>
<keyword evidence="3" id="KW-0698">rRNA processing</keyword>
<sequence>MLNSRSSIARAYRLYAIHGAKVNYTQCQCRFASLSSSIGRGIRGSRTANERSSRGYDQAPRWDDRSRGRDDANPPEKEQARQDNSRFSMNRGHERSKRDEEEGLRQSPLRRSNEDDGMSRRRYSFANHGPKPSLPREKERRDRKRNVIRNFQETESDGMQNEPIQECVARLQGELARLQKQMHAQEDPEWEGRKSHSKRQRFRDRDFTDVYYPLGDVKVVAPRNIVYSKIGTEFIYGSSAVLAALRCNRRKFYKLYIYQPDSAYNYSDDVERRASILKAIQKQGLVSGAKVIDVSGNWLRYLSKLSDQRPHNGVVLEASPLPQAPILALRPHKDPSDTHFGVQLAPQQQDEAEINGTNEHIARFFHTHDTDVLGSSTNKMERYPMVVVLDQIKDPGNLGAIIRSAYYFGVDAIILSRNCPKITPVVLKSSAGAAENIPIFRVTNTRAFIEASRENGWQFYAADAPEPESTSQDKNASIDEKSAALLPSAVGQKLYNAPSEDHASVDSLNVSVAAALLCQSFLGDSTIVQKAQPTHRPALTVPEMVNERMQDDRVYTPDEKEDNNRMF</sequence>
<organism evidence="12 13">
    <name type="scientific">Ascosphaera apis ARSEF 7405</name>
    <dbReference type="NCBI Taxonomy" id="392613"/>
    <lineage>
        <taxon>Eukaryota</taxon>
        <taxon>Fungi</taxon>
        <taxon>Dikarya</taxon>
        <taxon>Ascomycota</taxon>
        <taxon>Pezizomycotina</taxon>
        <taxon>Eurotiomycetes</taxon>
        <taxon>Eurotiomycetidae</taxon>
        <taxon>Onygenales</taxon>
        <taxon>Ascosphaeraceae</taxon>
        <taxon>Ascosphaera</taxon>
    </lineage>
</organism>
<dbReference type="SMART" id="SM00967">
    <property type="entry name" value="SpoU_sub_bind"/>
    <property type="match status" value="1"/>
</dbReference>
<dbReference type="InterPro" id="IPR001537">
    <property type="entry name" value="SpoU_MeTrfase"/>
</dbReference>
<feature type="region of interest" description="Disordered" evidence="10">
    <location>
        <begin position="40"/>
        <end position="145"/>
    </location>
</feature>
<dbReference type="Pfam" id="PF00588">
    <property type="entry name" value="SpoU_methylase"/>
    <property type="match status" value="1"/>
</dbReference>
<comment type="similarity">
    <text evidence="2">Belongs to the class IV-like SAM-binding methyltransferase superfamily. RNA methyltransferase TrmH family.</text>
</comment>
<reference evidence="12 13" key="1">
    <citation type="journal article" date="2016" name="Genome Biol. Evol.">
        <title>Divergent and convergent evolution of fungal pathogenicity.</title>
        <authorList>
            <person name="Shang Y."/>
            <person name="Xiao G."/>
            <person name="Zheng P."/>
            <person name="Cen K."/>
            <person name="Zhan S."/>
            <person name="Wang C."/>
        </authorList>
    </citation>
    <scope>NUCLEOTIDE SEQUENCE [LARGE SCALE GENOMIC DNA]</scope>
    <source>
        <strain evidence="12 13">ARSEF 7405</strain>
    </source>
</reference>
<evidence type="ECO:0000256" key="7">
    <source>
        <dbReference type="ARBA" id="ARBA00022946"/>
    </source>
</evidence>
<protein>
    <recommendedName>
        <fullName evidence="9">rRNA methyltransferase 1, mitochondrial</fullName>
    </recommendedName>
</protein>
<dbReference type="InterPro" id="IPR029026">
    <property type="entry name" value="tRNA_m1G_MTases_N"/>
</dbReference>
<evidence type="ECO:0000256" key="2">
    <source>
        <dbReference type="ARBA" id="ARBA00007228"/>
    </source>
</evidence>
<feature type="compositionally biased region" description="Basic and acidic residues" evidence="10">
    <location>
        <begin position="48"/>
        <end position="84"/>
    </location>
</feature>
<evidence type="ECO:0000313" key="12">
    <source>
        <dbReference type="EMBL" id="KZZ87589.1"/>
    </source>
</evidence>
<dbReference type="GO" id="GO:0016435">
    <property type="term" value="F:rRNA (guanine) methyltransferase activity"/>
    <property type="evidence" value="ECO:0007669"/>
    <property type="project" value="TreeGrafter"/>
</dbReference>
<feature type="compositionally biased region" description="Basic and acidic residues" evidence="10">
    <location>
        <begin position="183"/>
        <end position="194"/>
    </location>
</feature>
<evidence type="ECO:0000256" key="3">
    <source>
        <dbReference type="ARBA" id="ARBA00022552"/>
    </source>
</evidence>
<dbReference type="SUPFAM" id="SSF75217">
    <property type="entry name" value="alpha/beta knot"/>
    <property type="match status" value="1"/>
</dbReference>
<dbReference type="InterPro" id="IPR013123">
    <property type="entry name" value="SpoU_subst-bd"/>
</dbReference>
<dbReference type="InterPro" id="IPR047182">
    <property type="entry name" value="MRM1"/>
</dbReference>
<dbReference type="EMBL" id="AZGZ01000032">
    <property type="protein sequence ID" value="KZZ87589.1"/>
    <property type="molecule type" value="Genomic_DNA"/>
</dbReference>
<feature type="compositionally biased region" description="Basic and acidic residues" evidence="10">
    <location>
        <begin position="91"/>
        <end position="104"/>
    </location>
</feature>
<keyword evidence="6" id="KW-0949">S-adenosyl-L-methionine</keyword>
<evidence type="ECO:0000259" key="11">
    <source>
        <dbReference type="SMART" id="SM00967"/>
    </source>
</evidence>
<feature type="domain" description="RNA 2-O ribose methyltransferase substrate binding" evidence="11">
    <location>
        <begin position="234"/>
        <end position="324"/>
    </location>
</feature>
<keyword evidence="7" id="KW-0809">Transit peptide</keyword>
<evidence type="ECO:0000256" key="8">
    <source>
        <dbReference type="ARBA" id="ARBA00023128"/>
    </source>
</evidence>
<name>A0A167VIW0_9EURO</name>
<gene>
    <name evidence="12" type="ORF">AAP_05500</name>
</gene>
<accession>A0A167VIW0</accession>